<organism evidence="8 9">
    <name type="scientific">Sphingomonas mucosissima</name>
    <dbReference type="NCBI Taxonomy" id="370959"/>
    <lineage>
        <taxon>Bacteria</taxon>
        <taxon>Pseudomonadati</taxon>
        <taxon>Pseudomonadota</taxon>
        <taxon>Alphaproteobacteria</taxon>
        <taxon>Sphingomonadales</taxon>
        <taxon>Sphingomonadaceae</taxon>
        <taxon>Sphingomonas</taxon>
    </lineage>
</organism>
<dbReference type="InterPro" id="IPR035906">
    <property type="entry name" value="MetI-like_sf"/>
</dbReference>
<dbReference type="InterPro" id="IPR011864">
    <property type="entry name" value="Phosphate_PstC"/>
</dbReference>
<dbReference type="Gene3D" id="1.10.3720.10">
    <property type="entry name" value="MetI-like"/>
    <property type="match status" value="1"/>
</dbReference>
<evidence type="ECO:0000256" key="4">
    <source>
        <dbReference type="ARBA" id="ARBA00023136"/>
    </source>
</evidence>
<evidence type="ECO:0000256" key="5">
    <source>
        <dbReference type="RuleBase" id="RU363032"/>
    </source>
</evidence>
<dbReference type="PANTHER" id="PTHR42727">
    <property type="entry name" value="PHOSPHATE TRANSPORT SYSTEM PERMEASE PROTEIN"/>
    <property type="match status" value="1"/>
</dbReference>
<keyword evidence="9" id="KW-1185">Reference proteome</keyword>
<dbReference type="CDD" id="cd06261">
    <property type="entry name" value="TM_PBP2"/>
    <property type="match status" value="1"/>
</dbReference>
<comment type="function">
    <text evidence="6">Part of the binding-protein-dependent transport system for phosphate; probably responsible for the translocation of the substrate across the membrane.</text>
</comment>
<evidence type="ECO:0000259" key="7">
    <source>
        <dbReference type="PROSITE" id="PS50928"/>
    </source>
</evidence>
<dbReference type="Pfam" id="PF12501">
    <property type="entry name" value="DUF3708"/>
    <property type="match status" value="1"/>
</dbReference>
<dbReference type="OrthoDB" id="9785113at2"/>
<protein>
    <recommendedName>
        <fullName evidence="6">Phosphate transport system permease protein</fullName>
    </recommendedName>
</protein>
<keyword evidence="5" id="KW-0813">Transport</keyword>
<evidence type="ECO:0000313" key="9">
    <source>
        <dbReference type="Proteomes" id="UP000197783"/>
    </source>
</evidence>
<reference evidence="8 9" key="1">
    <citation type="submission" date="2017-03" db="EMBL/GenBank/DDBJ databases">
        <title>Genome sequence of Sphingomonas mucosissima DSM 17494.</title>
        <authorList>
            <person name="Poehlein A."/>
            <person name="Wuebbeler J.H."/>
            <person name="Steinbuechel A."/>
            <person name="Daniel R."/>
        </authorList>
    </citation>
    <scope>NUCLEOTIDE SEQUENCE [LARGE SCALE GENOMIC DNA]</scope>
    <source>
        <strain evidence="8 9">DSM 17494</strain>
    </source>
</reference>
<comment type="similarity">
    <text evidence="6">Belongs to the binding-protein-dependent transport system permease family. CysTW subfamily.</text>
</comment>
<feature type="transmembrane region" description="Helical" evidence="5">
    <location>
        <begin position="129"/>
        <end position="150"/>
    </location>
</feature>
<feature type="transmembrane region" description="Helical" evidence="5">
    <location>
        <begin position="6"/>
        <end position="23"/>
    </location>
</feature>
<proteinExistence type="inferred from homology"/>
<dbReference type="GO" id="GO:0005315">
    <property type="term" value="F:phosphate transmembrane transporter activity"/>
    <property type="evidence" value="ECO:0007669"/>
    <property type="project" value="InterPro"/>
</dbReference>
<comment type="subcellular location">
    <subcellularLocation>
        <location evidence="6">Cell inner membrane</location>
        <topology evidence="6">Multi-pass membrane protein</topology>
    </subcellularLocation>
    <subcellularLocation>
        <location evidence="1 5">Cell membrane</location>
        <topology evidence="1 5">Multi-pass membrane protein</topology>
    </subcellularLocation>
</comment>
<evidence type="ECO:0000256" key="6">
    <source>
        <dbReference type="RuleBase" id="RU363054"/>
    </source>
</evidence>
<keyword evidence="3 5" id="KW-1133">Transmembrane helix</keyword>
<feature type="transmembrane region" description="Helical" evidence="5">
    <location>
        <begin position="162"/>
        <end position="188"/>
    </location>
</feature>
<comment type="caution">
    <text evidence="6">Lacks conserved residue(s) required for the propagation of feature annotation.</text>
</comment>
<dbReference type="PANTHER" id="PTHR42727:SF1">
    <property type="entry name" value="PHOSPHATE TRANSPORT SYSTEM PERMEASE"/>
    <property type="match status" value="1"/>
</dbReference>
<feature type="transmembrane region" description="Helical" evidence="5">
    <location>
        <begin position="227"/>
        <end position="248"/>
    </location>
</feature>
<dbReference type="InterPro" id="IPR000515">
    <property type="entry name" value="MetI-like"/>
</dbReference>
<feature type="transmembrane region" description="Helical" evidence="5">
    <location>
        <begin position="310"/>
        <end position="337"/>
    </location>
</feature>
<keyword evidence="6" id="KW-0997">Cell inner membrane</keyword>
<keyword evidence="6" id="KW-0592">Phosphate transport</keyword>
<keyword evidence="2 5" id="KW-0812">Transmembrane</keyword>
<keyword evidence="6" id="KW-1003">Cell membrane</keyword>
<gene>
    <name evidence="8" type="primary">pstC</name>
    <name evidence="8" type="ORF">SPMU_11410</name>
</gene>
<accession>A0A245ZSR9</accession>
<name>A0A245ZSR9_9SPHN</name>
<evidence type="ECO:0000256" key="1">
    <source>
        <dbReference type="ARBA" id="ARBA00004651"/>
    </source>
</evidence>
<dbReference type="AlphaFoldDB" id="A0A245ZSR9"/>
<dbReference type="PROSITE" id="PS50928">
    <property type="entry name" value="ABC_TM1"/>
    <property type="match status" value="1"/>
</dbReference>
<sequence length="458" mass="48655">MSIGGLFFLVIVLGLIGWFVARARALALRGDGTGRFSALPGHHGWFVALWTTIPPLVFLSVWFFTSPALVTNAVIATPMAAALPPIGFERSAILSEARNLARGEAFGAFHELSEALAPAYAAAQRRYDWMATGLAAILAFAGFAFSYVRVRPQFAARTQVERIVMGLLLGASLIAILTTFGIVASLLFESARFFSIVPITDFLFGTHWSPQVIDPRDPGANLGAVPLFWGTFFIGAVIAMLVAIPFGLMSAIYLTQYARPSTRRWIKPLLEVLAGVPTVVYGYFAALTVAPAIRDFAVFIGIRWASSESALAAGLVMGVMIIPFVSSMADDSLAAVPSSMRDGSLAMGATPSETIRKVLVPAALPGIVGGVLLAVSRAIGETMIVVMAASGVATLTLNPFASTTTVTKQIVDLLTGEAEFDSAKTLAAFALGLTLFVVTLLLNIVALVVVKRYREAYD</sequence>
<feature type="domain" description="ABC transmembrane type-1" evidence="7">
    <location>
        <begin position="229"/>
        <end position="446"/>
    </location>
</feature>
<feature type="transmembrane region" description="Helical" evidence="5">
    <location>
        <begin position="44"/>
        <end position="64"/>
    </location>
</feature>
<comment type="caution">
    <text evidence="8">The sequence shown here is derived from an EMBL/GenBank/DDBJ whole genome shotgun (WGS) entry which is preliminary data.</text>
</comment>
<dbReference type="Pfam" id="PF00528">
    <property type="entry name" value="BPD_transp_1"/>
    <property type="match status" value="1"/>
</dbReference>
<feature type="transmembrane region" description="Helical" evidence="5">
    <location>
        <begin position="269"/>
        <end position="290"/>
    </location>
</feature>
<evidence type="ECO:0000256" key="3">
    <source>
        <dbReference type="ARBA" id="ARBA00022989"/>
    </source>
</evidence>
<feature type="transmembrane region" description="Helical" evidence="5">
    <location>
        <begin position="426"/>
        <end position="450"/>
    </location>
</feature>
<dbReference type="EMBL" id="NBBJ01000001">
    <property type="protein sequence ID" value="OWK32799.1"/>
    <property type="molecule type" value="Genomic_DNA"/>
</dbReference>
<dbReference type="RefSeq" id="WP_088332654.1">
    <property type="nucleotide sequence ID" value="NZ_NBBJ01000001.1"/>
</dbReference>
<dbReference type="Proteomes" id="UP000197783">
    <property type="component" value="Unassembled WGS sequence"/>
</dbReference>
<dbReference type="GO" id="GO:0005886">
    <property type="term" value="C:plasma membrane"/>
    <property type="evidence" value="ECO:0007669"/>
    <property type="project" value="UniProtKB-SubCell"/>
</dbReference>
<evidence type="ECO:0000313" key="8">
    <source>
        <dbReference type="EMBL" id="OWK32799.1"/>
    </source>
</evidence>
<dbReference type="InterPro" id="IPR022182">
    <property type="entry name" value="PstC_N"/>
</dbReference>
<feature type="transmembrane region" description="Helical" evidence="5">
    <location>
        <begin position="358"/>
        <end position="379"/>
    </location>
</feature>
<dbReference type="SUPFAM" id="SSF161098">
    <property type="entry name" value="MetI-like"/>
    <property type="match status" value="1"/>
</dbReference>
<keyword evidence="4 5" id="KW-0472">Membrane</keyword>
<evidence type="ECO:0000256" key="2">
    <source>
        <dbReference type="ARBA" id="ARBA00022692"/>
    </source>
</evidence>
<dbReference type="GO" id="GO:0006817">
    <property type="term" value="P:phosphate ion transport"/>
    <property type="evidence" value="ECO:0007669"/>
    <property type="project" value="UniProtKB-KW"/>
</dbReference>
<dbReference type="NCBIfam" id="TIGR02138">
    <property type="entry name" value="phosphate_pstC"/>
    <property type="match status" value="1"/>
</dbReference>